<gene>
    <name evidence="1" type="ORF">NGF19_15555</name>
</gene>
<name>A0ABT0ZF40_9ACTN</name>
<dbReference type="EMBL" id="JAMWMR010000012">
    <property type="protein sequence ID" value="MCN9242189.1"/>
    <property type="molecule type" value="Genomic_DNA"/>
</dbReference>
<reference evidence="1 2" key="1">
    <citation type="submission" date="2022-05" db="EMBL/GenBank/DDBJ databases">
        <title>Streptomyces sp. nov. RY43-2 isolated from soil of a peat swamp forest.</title>
        <authorList>
            <person name="Kanchanasin P."/>
            <person name="Tanasupawat S."/>
            <person name="Phongsopitanun W."/>
        </authorList>
    </citation>
    <scope>NUCLEOTIDE SEQUENCE [LARGE SCALE GENOMIC DNA]</scope>
    <source>
        <strain evidence="1 2">RY43-2</strain>
    </source>
</reference>
<sequence length="92" mass="10406">MATTLDELVEMQRAASEAYTKAAELRETYGPPATTPWTRQQTDTYETAFRAWRDLDRDVQAEITAYAKAHDRVRSELEAEVEALADRPTEGA</sequence>
<evidence type="ECO:0000313" key="1">
    <source>
        <dbReference type="EMBL" id="MCN9242189.1"/>
    </source>
</evidence>
<dbReference type="Proteomes" id="UP001523219">
    <property type="component" value="Unassembled WGS sequence"/>
</dbReference>
<protein>
    <submittedName>
        <fullName evidence="1">Uncharacterized protein</fullName>
    </submittedName>
</protein>
<organism evidence="1 2">
    <name type="scientific">Streptomyces macrolidinus</name>
    <dbReference type="NCBI Taxonomy" id="2952607"/>
    <lineage>
        <taxon>Bacteria</taxon>
        <taxon>Bacillati</taxon>
        <taxon>Actinomycetota</taxon>
        <taxon>Actinomycetes</taxon>
        <taxon>Kitasatosporales</taxon>
        <taxon>Streptomycetaceae</taxon>
        <taxon>Streptomyces</taxon>
    </lineage>
</organism>
<accession>A0ABT0ZF40</accession>
<dbReference type="RefSeq" id="WP_252425493.1">
    <property type="nucleotide sequence ID" value="NZ_JAMWMR010000012.1"/>
</dbReference>
<keyword evidence="2" id="KW-1185">Reference proteome</keyword>
<proteinExistence type="predicted"/>
<evidence type="ECO:0000313" key="2">
    <source>
        <dbReference type="Proteomes" id="UP001523219"/>
    </source>
</evidence>
<comment type="caution">
    <text evidence="1">The sequence shown here is derived from an EMBL/GenBank/DDBJ whole genome shotgun (WGS) entry which is preliminary data.</text>
</comment>